<dbReference type="Gene3D" id="1.20.1560.10">
    <property type="entry name" value="ABC transporter type 1, transmembrane domain"/>
    <property type="match status" value="1"/>
</dbReference>
<proteinExistence type="predicted"/>
<feature type="transmembrane region" description="Helical" evidence="9">
    <location>
        <begin position="15"/>
        <end position="37"/>
    </location>
</feature>
<keyword evidence="7 9" id="KW-1133">Transmembrane helix</keyword>
<dbReference type="GO" id="GO:0016020">
    <property type="term" value="C:membrane"/>
    <property type="evidence" value="ECO:0007669"/>
    <property type="project" value="InterPro"/>
</dbReference>
<evidence type="ECO:0000313" key="11">
    <source>
        <dbReference type="WBParaSite" id="ECPE_0001249101-mRNA-1"/>
    </source>
</evidence>
<dbReference type="PROSITE" id="PS50929">
    <property type="entry name" value="ABC_TM1F"/>
    <property type="match status" value="1"/>
</dbReference>
<dbReference type="InterPro" id="IPR050173">
    <property type="entry name" value="ABC_transporter_C-like"/>
</dbReference>
<evidence type="ECO:0000256" key="2">
    <source>
        <dbReference type="ARBA" id="ARBA00022448"/>
    </source>
</evidence>
<protein>
    <submittedName>
        <fullName evidence="11">ABC transmembrane type-1 domain-containing protein</fullName>
    </submittedName>
</protein>
<name>A0A183AZS0_9TREM</name>
<keyword evidence="8 9" id="KW-0472">Membrane</keyword>
<evidence type="ECO:0000256" key="8">
    <source>
        <dbReference type="ARBA" id="ARBA00023136"/>
    </source>
</evidence>
<keyword evidence="4" id="KW-0677">Repeat</keyword>
<dbReference type="GO" id="GO:0005524">
    <property type="term" value="F:ATP binding"/>
    <property type="evidence" value="ECO:0007669"/>
    <property type="project" value="UniProtKB-KW"/>
</dbReference>
<dbReference type="WBParaSite" id="ECPE_0001249101-mRNA-1">
    <property type="protein sequence ID" value="ECPE_0001249101-mRNA-1"/>
    <property type="gene ID" value="ECPE_0001249101"/>
</dbReference>
<accession>A0A183AZS0</accession>
<comment type="subcellular location">
    <subcellularLocation>
        <location evidence="1">Endomembrane system</location>
        <topology evidence="1">Multi-pass membrane protein</topology>
    </subcellularLocation>
</comment>
<keyword evidence="3 9" id="KW-0812">Transmembrane</keyword>
<dbReference type="InterPro" id="IPR011527">
    <property type="entry name" value="ABC1_TM_dom"/>
</dbReference>
<evidence type="ECO:0000256" key="7">
    <source>
        <dbReference type="ARBA" id="ARBA00022989"/>
    </source>
</evidence>
<feature type="domain" description="ABC transmembrane type-1" evidence="10">
    <location>
        <begin position="1"/>
        <end position="176"/>
    </location>
</feature>
<evidence type="ECO:0000256" key="4">
    <source>
        <dbReference type="ARBA" id="ARBA00022737"/>
    </source>
</evidence>
<evidence type="ECO:0000256" key="9">
    <source>
        <dbReference type="SAM" id="Phobius"/>
    </source>
</evidence>
<dbReference type="SUPFAM" id="SSF90123">
    <property type="entry name" value="ABC transporter transmembrane region"/>
    <property type="match status" value="1"/>
</dbReference>
<keyword evidence="5" id="KW-0547">Nucleotide-binding</keyword>
<evidence type="ECO:0000256" key="3">
    <source>
        <dbReference type="ARBA" id="ARBA00022692"/>
    </source>
</evidence>
<evidence type="ECO:0000256" key="6">
    <source>
        <dbReference type="ARBA" id="ARBA00022840"/>
    </source>
</evidence>
<feature type="transmembrane region" description="Helical" evidence="9">
    <location>
        <begin position="43"/>
        <end position="65"/>
    </location>
</feature>
<dbReference type="InterPro" id="IPR036640">
    <property type="entry name" value="ABC1_TM_sf"/>
</dbReference>
<evidence type="ECO:0000259" key="10">
    <source>
        <dbReference type="PROSITE" id="PS50929"/>
    </source>
</evidence>
<sequence>LVNLLSVDVNRIMELFMYSYCTWIALVQLILSFYLLWQQLGMATLIGIGLLLLMLLLNAGSMSFLQRFEIIKLYAWEYAFAAQVTEIRKSELRDLLRIIICWACAQLFWNMTPFVILLSTFTVYTRGVLFPLSTSVPTNGSEVIPNRPSFLNAERIFVSVSLFNLLREPLVALPWNENAAVIQFRDAAFSWTDTGPLVLSK</sequence>
<dbReference type="GO" id="GO:0012505">
    <property type="term" value="C:endomembrane system"/>
    <property type="evidence" value="ECO:0007669"/>
    <property type="project" value="UniProtKB-SubCell"/>
</dbReference>
<reference evidence="11" key="1">
    <citation type="submission" date="2016-06" db="UniProtKB">
        <authorList>
            <consortium name="WormBaseParasite"/>
        </authorList>
    </citation>
    <scope>IDENTIFICATION</scope>
</reference>
<organism evidence="11">
    <name type="scientific">Echinostoma caproni</name>
    <dbReference type="NCBI Taxonomy" id="27848"/>
    <lineage>
        <taxon>Eukaryota</taxon>
        <taxon>Metazoa</taxon>
        <taxon>Spiralia</taxon>
        <taxon>Lophotrochozoa</taxon>
        <taxon>Platyhelminthes</taxon>
        <taxon>Trematoda</taxon>
        <taxon>Digenea</taxon>
        <taxon>Plagiorchiida</taxon>
        <taxon>Echinostomata</taxon>
        <taxon>Echinostomatoidea</taxon>
        <taxon>Echinostomatidae</taxon>
        <taxon>Echinostoma</taxon>
    </lineage>
</organism>
<keyword evidence="6" id="KW-0067">ATP-binding</keyword>
<dbReference type="PANTHER" id="PTHR24223:SF443">
    <property type="entry name" value="MULTIDRUG-RESISTANCE LIKE PROTEIN 1, ISOFORM I"/>
    <property type="match status" value="1"/>
</dbReference>
<keyword evidence="2" id="KW-0813">Transport</keyword>
<dbReference type="AlphaFoldDB" id="A0A183AZS0"/>
<evidence type="ECO:0000256" key="5">
    <source>
        <dbReference type="ARBA" id="ARBA00022741"/>
    </source>
</evidence>
<dbReference type="GO" id="GO:0140359">
    <property type="term" value="F:ABC-type transporter activity"/>
    <property type="evidence" value="ECO:0007669"/>
    <property type="project" value="InterPro"/>
</dbReference>
<feature type="transmembrane region" description="Helical" evidence="9">
    <location>
        <begin position="98"/>
        <end position="124"/>
    </location>
</feature>
<dbReference type="PANTHER" id="PTHR24223">
    <property type="entry name" value="ATP-BINDING CASSETTE SUB-FAMILY C"/>
    <property type="match status" value="1"/>
</dbReference>
<evidence type="ECO:0000256" key="1">
    <source>
        <dbReference type="ARBA" id="ARBA00004127"/>
    </source>
</evidence>